<keyword evidence="6 11" id="KW-0547">Nucleotide-binding</keyword>
<reference evidence="16 18" key="3">
    <citation type="submission" date="2017-02" db="EMBL/GenBank/DDBJ databases">
        <authorList>
            <person name="Peterson S.W."/>
        </authorList>
    </citation>
    <scope>NUCLEOTIDE SEQUENCE [LARGE SCALE GENOMIC DNA]</scope>
    <source>
        <strain evidence="16 18">ATCC 43854</strain>
    </source>
</reference>
<reference evidence="17" key="1">
    <citation type="submission" date="2016-11" db="EMBL/GenBank/DDBJ databases">
        <authorList>
            <person name="Varghese N."/>
            <person name="Submissions S."/>
        </authorList>
    </citation>
    <scope>NUCLEOTIDE SEQUENCE [LARGE SCALE GENOMIC DNA]</scope>
    <source>
        <strain evidence="17">UWOS</strain>
    </source>
</reference>
<dbReference type="Pfam" id="PF00750">
    <property type="entry name" value="tRNA-synt_1d"/>
    <property type="match status" value="1"/>
</dbReference>
<keyword evidence="9 11" id="KW-0030">Aminoacyl-tRNA synthetase</keyword>
<dbReference type="InterPro" id="IPR009080">
    <property type="entry name" value="tRNAsynth_Ia_anticodon-bd"/>
</dbReference>
<comment type="subunit">
    <text evidence="3 11">Monomer.</text>
</comment>
<evidence type="ECO:0000313" key="15">
    <source>
        <dbReference type="EMBL" id="SHK44146.1"/>
    </source>
</evidence>
<dbReference type="PANTHER" id="PTHR11956:SF5">
    <property type="entry name" value="ARGININE--TRNA LIGASE, CYTOPLASMIC"/>
    <property type="match status" value="1"/>
</dbReference>
<dbReference type="InterPro" id="IPR005148">
    <property type="entry name" value="Arg-tRNA-synth_N"/>
</dbReference>
<dbReference type="SMART" id="SM00836">
    <property type="entry name" value="DALR_1"/>
    <property type="match status" value="1"/>
</dbReference>
<keyword evidence="8 11" id="KW-0648">Protein biosynthesis</keyword>
<evidence type="ECO:0000313" key="16">
    <source>
        <dbReference type="EMBL" id="SJZ89394.1"/>
    </source>
</evidence>
<dbReference type="FunFam" id="3.40.50.620:FF:000116">
    <property type="entry name" value="Arginine--tRNA ligase"/>
    <property type="match status" value="1"/>
</dbReference>
<dbReference type="PRINTS" id="PR01038">
    <property type="entry name" value="TRNASYNTHARG"/>
</dbReference>
<evidence type="ECO:0000256" key="5">
    <source>
        <dbReference type="ARBA" id="ARBA00022598"/>
    </source>
</evidence>
<keyword evidence="5 11" id="KW-0436">Ligase</keyword>
<dbReference type="InterPro" id="IPR008909">
    <property type="entry name" value="DALR_anticod-bd"/>
</dbReference>
<dbReference type="InterPro" id="IPR001278">
    <property type="entry name" value="Arg-tRNA-ligase"/>
</dbReference>
<dbReference type="SMART" id="SM01016">
    <property type="entry name" value="Arg_tRNA_synt_N"/>
    <property type="match status" value="1"/>
</dbReference>
<accession>A0A1M6SHM7</accession>
<sequence length="570" mass="64353">MTSFNEEIAKAVAATGAFEQDQAKKLITIPNDTEHGNFSLPCFALAKTLHKAPKQIAEDLAAKIQLPAGISKVEAIAGYLNFFIDRKFLAESILESIAQGGLEYGHAAPNGKVVCIDYSSPNIGKELAFHHLRSTMIGNSLARIYKAFGYKVERINHLGDWGTAFGKLIVMYLREKLPTDQATLDSLTVKELNVLYASFSKAAKTEPELENAARDAFSKLEKGDEFYRKLWLAFRAATLKELMRIYKMMGVDFDHYTGESFYEDKMPAVIDALREKNLLERSEERDVVKLDEYKLNPCLIRKSDGSTLYATRDLAAAIYRKKEYNFDKCLYVVDLGQSLHFKQIKLVLKKMGYDWSDALVHIPFGVILNLIDGKWEKGKTRTGTASLLRDVIEAAQKKILEFIDQKNPDLENKELIAQQIGISALTFNDLKNHRMMDVKFDWDSALSFDGATGPYVQNAHVRLCSIMRKAGYDVQQQDVNFEQLTDDAAYELIKLLAQKADRIRKACETDEPSELAQYSLDIAGAAHKFIHDDRVLGSPEEKSRLFLVKCTQIVLEDVLNLLGLFPVRNM</sequence>
<reference evidence="15" key="2">
    <citation type="submission" date="2016-11" db="EMBL/GenBank/DDBJ databases">
        <authorList>
            <person name="Jaros S."/>
            <person name="Januszkiewicz K."/>
            <person name="Wedrychowicz H."/>
        </authorList>
    </citation>
    <scope>NUCLEOTIDE SEQUENCE [LARGE SCALE GENOMIC DNA]</scope>
    <source>
        <strain evidence="15">UWOS</strain>
    </source>
</reference>
<dbReference type="SUPFAM" id="SSF55190">
    <property type="entry name" value="Arginyl-tRNA synthetase (ArgRS), N-terminal 'additional' domain"/>
    <property type="match status" value="1"/>
</dbReference>
<dbReference type="PANTHER" id="PTHR11956">
    <property type="entry name" value="ARGINYL-TRNA SYNTHETASE"/>
    <property type="match status" value="1"/>
</dbReference>
<evidence type="ECO:0000313" key="18">
    <source>
        <dbReference type="Proteomes" id="UP000190449"/>
    </source>
</evidence>
<dbReference type="Pfam" id="PF05746">
    <property type="entry name" value="DALR_1"/>
    <property type="match status" value="1"/>
</dbReference>
<gene>
    <name evidence="11" type="primary">argS</name>
    <name evidence="16" type="ORF">SAMN02745108_01890</name>
    <name evidence="15" type="ORF">SAMN05720469_10660</name>
</gene>
<organism evidence="15 17">
    <name type="scientific">Fibrobacter intestinalis</name>
    <dbReference type="NCBI Taxonomy" id="28122"/>
    <lineage>
        <taxon>Bacteria</taxon>
        <taxon>Pseudomonadati</taxon>
        <taxon>Fibrobacterota</taxon>
        <taxon>Fibrobacteria</taxon>
        <taxon>Fibrobacterales</taxon>
        <taxon>Fibrobacteraceae</taxon>
        <taxon>Fibrobacter</taxon>
    </lineage>
</organism>
<dbReference type="Proteomes" id="UP000184275">
    <property type="component" value="Unassembled WGS sequence"/>
</dbReference>
<accession>A0A1T4PCY2</accession>
<evidence type="ECO:0000256" key="4">
    <source>
        <dbReference type="ARBA" id="ARBA00022490"/>
    </source>
</evidence>
<name>A0A1M6SHM7_9BACT</name>
<dbReference type="EMBL" id="FUWU01000033">
    <property type="protein sequence ID" value="SJZ89394.1"/>
    <property type="molecule type" value="Genomic_DNA"/>
</dbReference>
<dbReference type="NCBIfam" id="TIGR00456">
    <property type="entry name" value="argS"/>
    <property type="match status" value="1"/>
</dbReference>
<protein>
    <recommendedName>
        <fullName evidence="11">Arginine--tRNA ligase</fullName>
        <ecNumber evidence="11">6.1.1.19</ecNumber>
    </recommendedName>
    <alternativeName>
        <fullName evidence="11">Arginyl-tRNA synthetase</fullName>
        <shortName evidence="11">ArgRS</shortName>
    </alternativeName>
</protein>
<dbReference type="FunFam" id="1.10.730.10:FF:000006">
    <property type="entry name" value="Arginyl-tRNA synthetase 2, mitochondrial"/>
    <property type="match status" value="1"/>
</dbReference>
<dbReference type="STRING" id="28122.SAMN02745108_01890"/>
<evidence type="ECO:0000256" key="1">
    <source>
        <dbReference type="ARBA" id="ARBA00004496"/>
    </source>
</evidence>
<evidence type="ECO:0000256" key="11">
    <source>
        <dbReference type="HAMAP-Rule" id="MF_00123"/>
    </source>
</evidence>
<dbReference type="EC" id="6.1.1.19" evidence="11"/>
<keyword evidence="17" id="KW-1185">Reference proteome</keyword>
<evidence type="ECO:0000256" key="3">
    <source>
        <dbReference type="ARBA" id="ARBA00011245"/>
    </source>
</evidence>
<comment type="catalytic activity">
    <reaction evidence="10 11">
        <text>tRNA(Arg) + L-arginine + ATP = L-arginyl-tRNA(Arg) + AMP + diphosphate</text>
        <dbReference type="Rhea" id="RHEA:20301"/>
        <dbReference type="Rhea" id="RHEA-COMP:9658"/>
        <dbReference type="Rhea" id="RHEA-COMP:9673"/>
        <dbReference type="ChEBI" id="CHEBI:30616"/>
        <dbReference type="ChEBI" id="CHEBI:32682"/>
        <dbReference type="ChEBI" id="CHEBI:33019"/>
        <dbReference type="ChEBI" id="CHEBI:78442"/>
        <dbReference type="ChEBI" id="CHEBI:78513"/>
        <dbReference type="ChEBI" id="CHEBI:456215"/>
        <dbReference type="EC" id="6.1.1.19"/>
    </reaction>
</comment>
<dbReference type="Gene3D" id="3.30.1360.70">
    <property type="entry name" value="Arginyl tRNA synthetase N-terminal domain"/>
    <property type="match status" value="1"/>
</dbReference>
<feature type="domain" description="DALR anticodon binding" evidence="13">
    <location>
        <begin position="456"/>
        <end position="570"/>
    </location>
</feature>
<dbReference type="AlphaFoldDB" id="A0A1M6SHM7"/>
<dbReference type="Pfam" id="PF03485">
    <property type="entry name" value="Arg_tRNA_synt_N"/>
    <property type="match status" value="1"/>
</dbReference>
<dbReference type="Proteomes" id="UP000190449">
    <property type="component" value="Unassembled WGS sequence"/>
</dbReference>
<dbReference type="InterPro" id="IPR014729">
    <property type="entry name" value="Rossmann-like_a/b/a_fold"/>
</dbReference>
<dbReference type="Gene3D" id="1.10.730.10">
    <property type="entry name" value="Isoleucyl-tRNA Synthetase, Domain 1"/>
    <property type="match status" value="1"/>
</dbReference>
<comment type="caution">
    <text evidence="11">Lacks conserved residue(s) required for the propagation of feature annotation.</text>
</comment>
<evidence type="ECO:0000256" key="6">
    <source>
        <dbReference type="ARBA" id="ARBA00022741"/>
    </source>
</evidence>
<feature type="domain" description="Arginyl tRNA synthetase N-terminal" evidence="14">
    <location>
        <begin position="2"/>
        <end position="84"/>
    </location>
</feature>
<evidence type="ECO:0000256" key="9">
    <source>
        <dbReference type="ARBA" id="ARBA00023146"/>
    </source>
</evidence>
<dbReference type="Gene3D" id="3.40.50.620">
    <property type="entry name" value="HUPs"/>
    <property type="match status" value="1"/>
</dbReference>
<proteinExistence type="inferred from homology"/>
<dbReference type="SUPFAM" id="SSF47323">
    <property type="entry name" value="Anticodon-binding domain of a subclass of class I aminoacyl-tRNA synthetases"/>
    <property type="match status" value="1"/>
</dbReference>
<evidence type="ECO:0000256" key="12">
    <source>
        <dbReference type="RuleBase" id="RU363038"/>
    </source>
</evidence>
<comment type="subcellular location">
    <subcellularLocation>
        <location evidence="1 11">Cytoplasm</location>
    </subcellularLocation>
</comment>
<dbReference type="SUPFAM" id="SSF52374">
    <property type="entry name" value="Nucleotidylyl transferase"/>
    <property type="match status" value="1"/>
</dbReference>
<dbReference type="GO" id="GO:0004814">
    <property type="term" value="F:arginine-tRNA ligase activity"/>
    <property type="evidence" value="ECO:0007669"/>
    <property type="project" value="UniProtKB-UniRule"/>
</dbReference>
<evidence type="ECO:0000259" key="13">
    <source>
        <dbReference type="SMART" id="SM00836"/>
    </source>
</evidence>
<keyword evidence="4 11" id="KW-0963">Cytoplasm</keyword>
<dbReference type="InterPro" id="IPR036695">
    <property type="entry name" value="Arg-tRNA-synth_N_sf"/>
</dbReference>
<dbReference type="GO" id="GO:0006420">
    <property type="term" value="P:arginyl-tRNA aminoacylation"/>
    <property type="evidence" value="ECO:0007669"/>
    <property type="project" value="UniProtKB-UniRule"/>
</dbReference>
<evidence type="ECO:0000313" key="17">
    <source>
        <dbReference type="Proteomes" id="UP000184275"/>
    </source>
</evidence>
<evidence type="ECO:0000256" key="10">
    <source>
        <dbReference type="ARBA" id="ARBA00049339"/>
    </source>
</evidence>
<dbReference type="HAMAP" id="MF_00123">
    <property type="entry name" value="Arg_tRNA_synth"/>
    <property type="match status" value="1"/>
</dbReference>
<comment type="similarity">
    <text evidence="2 11 12">Belongs to the class-I aminoacyl-tRNA synthetase family.</text>
</comment>
<dbReference type="RefSeq" id="WP_073303064.1">
    <property type="nucleotide sequence ID" value="NZ_FRAW01000006.1"/>
</dbReference>
<evidence type="ECO:0000256" key="2">
    <source>
        <dbReference type="ARBA" id="ARBA00005594"/>
    </source>
</evidence>
<keyword evidence="7 11" id="KW-0067">ATP-binding</keyword>
<dbReference type="GO" id="GO:0005524">
    <property type="term" value="F:ATP binding"/>
    <property type="evidence" value="ECO:0007669"/>
    <property type="project" value="UniProtKB-UniRule"/>
</dbReference>
<dbReference type="GO" id="GO:0005737">
    <property type="term" value="C:cytoplasm"/>
    <property type="evidence" value="ECO:0007669"/>
    <property type="project" value="UniProtKB-SubCell"/>
</dbReference>
<evidence type="ECO:0000256" key="8">
    <source>
        <dbReference type="ARBA" id="ARBA00022917"/>
    </source>
</evidence>
<dbReference type="InterPro" id="IPR035684">
    <property type="entry name" value="ArgRS_core"/>
</dbReference>
<evidence type="ECO:0000259" key="14">
    <source>
        <dbReference type="SMART" id="SM01016"/>
    </source>
</evidence>
<evidence type="ECO:0000256" key="7">
    <source>
        <dbReference type="ARBA" id="ARBA00022840"/>
    </source>
</evidence>
<dbReference type="EMBL" id="FRAW01000006">
    <property type="protein sequence ID" value="SHK44146.1"/>
    <property type="molecule type" value="Genomic_DNA"/>
</dbReference>